<dbReference type="STRING" id="6689.A0A423TV94"/>
<comment type="caution">
    <text evidence="4">The sequence shown here is derived from an EMBL/GenBank/DDBJ whole genome shotgun (WGS) entry which is preliminary data.</text>
</comment>
<dbReference type="InterPro" id="IPR032718">
    <property type="entry name" value="PGBD4_Znf_C"/>
</dbReference>
<evidence type="ECO:0000313" key="4">
    <source>
        <dbReference type="EMBL" id="ROT80302.1"/>
    </source>
</evidence>
<dbReference type="Pfam" id="PF13843">
    <property type="entry name" value="DDE_Tnp_1_7"/>
    <property type="match status" value="1"/>
</dbReference>
<reference evidence="4 5" key="2">
    <citation type="submission" date="2019-01" db="EMBL/GenBank/DDBJ databases">
        <title>The decoding of complex shrimp genome reveals the adaptation for benthos swimmer, frequently molting mechanism and breeding impact on genome.</title>
        <authorList>
            <person name="Sun Y."/>
            <person name="Gao Y."/>
            <person name="Yu Y."/>
        </authorList>
    </citation>
    <scope>NUCLEOTIDE SEQUENCE [LARGE SCALE GENOMIC DNA]</scope>
    <source>
        <tissue evidence="4">Muscle</tissue>
    </source>
</reference>
<dbReference type="InterPro" id="IPR029526">
    <property type="entry name" value="PGBD"/>
</dbReference>
<evidence type="ECO:0000259" key="2">
    <source>
        <dbReference type="Pfam" id="PF13842"/>
    </source>
</evidence>
<dbReference type="PANTHER" id="PTHR46599">
    <property type="entry name" value="PIGGYBAC TRANSPOSABLE ELEMENT-DERIVED PROTEIN 4"/>
    <property type="match status" value="1"/>
</dbReference>
<feature type="domain" description="PiggyBac transposable element-derived protein 4 C-terminal zinc-finger" evidence="2">
    <location>
        <begin position="340"/>
        <end position="388"/>
    </location>
</feature>
<sequence>MYFSFPLPQVFGRPPSCRLATYEVDSSSRQEVKAYLGIRDDERSIRPVNDTPPFLAFGGRSSTPRGQDVEVPSSRGRPQRLVPDDFRPGQEIAIDESLWKFRGRLAFRTYNSTKRARFGLKVYKLCASTGPAAGYTFCFKVYTGKEHGDIPSFTKAVLHLMEYGGFLDKGYQLFVDNWYTSPTLFHLLQSRRTNAVETARLNRKFMRKDITVRRRGNVDYRSSTTGLLALMRKDSNNVTMLSTVHTAIMEGEKPLVVKDYNVGMEGVDSRVWYRKVFFLFDVAIVNAWAVHRALGGRDSLKAFRLELIPELLGQFREGVNPIRTRTATRPPVAARRALQQRQHAISEIPDGKRRRCHWCTRQGRRSSRSYCRECDVGLCTYGCFEAWHIL</sequence>
<dbReference type="AlphaFoldDB" id="A0A423TV94"/>
<protein>
    <submittedName>
        <fullName evidence="4">PiggyBac transposable element-derived protein 4</fullName>
    </submittedName>
</protein>
<dbReference type="CDD" id="cd19757">
    <property type="entry name" value="Bbox1"/>
    <property type="match status" value="1"/>
</dbReference>
<keyword evidence="5" id="KW-1185">Reference proteome</keyword>
<dbReference type="Proteomes" id="UP000283509">
    <property type="component" value="Unassembled WGS sequence"/>
</dbReference>
<organism evidence="4 5">
    <name type="scientific">Penaeus vannamei</name>
    <name type="common">Whiteleg shrimp</name>
    <name type="synonym">Litopenaeus vannamei</name>
    <dbReference type="NCBI Taxonomy" id="6689"/>
    <lineage>
        <taxon>Eukaryota</taxon>
        <taxon>Metazoa</taxon>
        <taxon>Ecdysozoa</taxon>
        <taxon>Arthropoda</taxon>
        <taxon>Crustacea</taxon>
        <taxon>Multicrustacea</taxon>
        <taxon>Malacostraca</taxon>
        <taxon>Eumalacostraca</taxon>
        <taxon>Eucarida</taxon>
        <taxon>Decapoda</taxon>
        <taxon>Dendrobranchiata</taxon>
        <taxon>Penaeoidea</taxon>
        <taxon>Penaeidae</taxon>
        <taxon>Penaeus</taxon>
    </lineage>
</organism>
<feature type="domain" description="PiggyBac transposable element-derived protein" evidence="3">
    <location>
        <begin position="86"/>
        <end position="270"/>
    </location>
</feature>
<dbReference type="OrthoDB" id="8191242at2759"/>
<evidence type="ECO:0000313" key="5">
    <source>
        <dbReference type="Proteomes" id="UP000283509"/>
    </source>
</evidence>
<gene>
    <name evidence="4" type="ORF">C7M84_000972</name>
</gene>
<evidence type="ECO:0000259" key="3">
    <source>
        <dbReference type="Pfam" id="PF13843"/>
    </source>
</evidence>
<name>A0A423TV94_PENVA</name>
<dbReference type="PANTHER" id="PTHR46599:SF3">
    <property type="entry name" value="PIGGYBAC TRANSPOSABLE ELEMENT-DERIVED PROTEIN 4"/>
    <property type="match status" value="1"/>
</dbReference>
<dbReference type="EMBL" id="QCYY01001133">
    <property type="protein sequence ID" value="ROT80302.1"/>
    <property type="molecule type" value="Genomic_DNA"/>
</dbReference>
<proteinExistence type="predicted"/>
<evidence type="ECO:0000256" key="1">
    <source>
        <dbReference type="SAM" id="MobiDB-lite"/>
    </source>
</evidence>
<reference evidence="4 5" key="1">
    <citation type="submission" date="2018-04" db="EMBL/GenBank/DDBJ databases">
        <authorList>
            <person name="Zhang X."/>
            <person name="Yuan J."/>
            <person name="Li F."/>
            <person name="Xiang J."/>
        </authorList>
    </citation>
    <scope>NUCLEOTIDE SEQUENCE [LARGE SCALE GENOMIC DNA]</scope>
    <source>
        <tissue evidence="4">Muscle</tissue>
    </source>
</reference>
<accession>A0A423TV94</accession>
<dbReference type="Pfam" id="PF13842">
    <property type="entry name" value="zf-Tnp_2"/>
    <property type="match status" value="1"/>
</dbReference>
<feature type="region of interest" description="Disordered" evidence="1">
    <location>
        <begin position="56"/>
        <end position="80"/>
    </location>
</feature>